<reference evidence="4 5" key="1">
    <citation type="submission" date="2018-06" db="EMBL/GenBank/DDBJ databases">
        <authorList>
            <consortium name="Pathogen Informatics"/>
            <person name="Doyle S."/>
        </authorList>
    </citation>
    <scope>NUCLEOTIDE SEQUENCE [LARGE SCALE GENOMIC DNA]</scope>
    <source>
        <strain evidence="4 5">NCTC12120</strain>
    </source>
</reference>
<accession>A0A2X2T346</accession>
<evidence type="ECO:0000256" key="1">
    <source>
        <dbReference type="ARBA" id="ARBA00022779"/>
    </source>
</evidence>
<feature type="domain" description="Motility protein A N-terminal" evidence="3">
    <location>
        <begin position="4"/>
        <end position="56"/>
    </location>
</feature>
<keyword evidence="1" id="KW-0283">Flagellar rotation</keyword>
<dbReference type="GO" id="GO:0005886">
    <property type="term" value="C:plasma membrane"/>
    <property type="evidence" value="ECO:0007669"/>
    <property type="project" value="TreeGrafter"/>
</dbReference>
<evidence type="ECO:0000256" key="2">
    <source>
        <dbReference type="SAM" id="Phobius"/>
    </source>
</evidence>
<keyword evidence="2" id="KW-0812">Transmembrane</keyword>
<feature type="transmembrane region" description="Helical" evidence="2">
    <location>
        <begin position="29"/>
        <end position="48"/>
    </location>
</feature>
<dbReference type="InterPro" id="IPR047055">
    <property type="entry name" value="MotA-like"/>
</dbReference>
<dbReference type="GO" id="GO:0071978">
    <property type="term" value="P:bacterial-type flagellum-dependent swarming motility"/>
    <property type="evidence" value="ECO:0007669"/>
    <property type="project" value="InterPro"/>
</dbReference>
<organism evidence="4 5">
    <name type="scientific">Cedecea neteri</name>
    <dbReference type="NCBI Taxonomy" id="158822"/>
    <lineage>
        <taxon>Bacteria</taxon>
        <taxon>Pseudomonadati</taxon>
        <taxon>Pseudomonadota</taxon>
        <taxon>Gammaproteobacteria</taxon>
        <taxon>Enterobacterales</taxon>
        <taxon>Enterobacteriaceae</taxon>
        <taxon>Cedecea</taxon>
    </lineage>
</organism>
<keyword evidence="2" id="KW-1133">Transmembrane helix</keyword>
<dbReference type="PANTHER" id="PTHR30433">
    <property type="entry name" value="CHEMOTAXIS PROTEIN MOTA"/>
    <property type="match status" value="1"/>
</dbReference>
<dbReference type="EMBL" id="UAVU01000003">
    <property type="protein sequence ID" value="SQA96837.1"/>
    <property type="molecule type" value="Genomic_DNA"/>
</dbReference>
<dbReference type="Pfam" id="PF20560">
    <property type="entry name" value="MotA_N"/>
    <property type="match status" value="1"/>
</dbReference>
<name>A0A2X2T346_9ENTR</name>
<keyword evidence="2" id="KW-0472">Membrane</keyword>
<evidence type="ECO:0000259" key="3">
    <source>
        <dbReference type="Pfam" id="PF20560"/>
    </source>
</evidence>
<proteinExistence type="predicted"/>
<evidence type="ECO:0000313" key="5">
    <source>
        <dbReference type="Proteomes" id="UP000251197"/>
    </source>
</evidence>
<dbReference type="Proteomes" id="UP000251197">
    <property type="component" value="Unassembled WGS sequence"/>
</dbReference>
<dbReference type="AlphaFoldDB" id="A0A2X2T346"/>
<gene>
    <name evidence="4" type="primary">motA_2</name>
    <name evidence="4" type="ORF">NCTC12120_00607</name>
</gene>
<sequence length="57" mass="5929">MQKLLGLVIIFACVVGGFLMSGGRLASFWQPGEIIIILGAGFGALVLANPKPVLAEM</sequence>
<protein>
    <submittedName>
        <fullName evidence="4">Chemotaxis protein MotA</fullName>
    </submittedName>
</protein>
<dbReference type="GO" id="GO:0006935">
    <property type="term" value="P:chemotaxis"/>
    <property type="evidence" value="ECO:0007669"/>
    <property type="project" value="InterPro"/>
</dbReference>
<dbReference type="InterPro" id="IPR046786">
    <property type="entry name" value="MotA_N"/>
</dbReference>
<dbReference type="PANTHER" id="PTHR30433:SF4">
    <property type="entry name" value="MOTILITY PROTEIN A"/>
    <property type="match status" value="1"/>
</dbReference>
<evidence type="ECO:0000313" key="4">
    <source>
        <dbReference type="EMBL" id="SQA96837.1"/>
    </source>
</evidence>